<dbReference type="OrthoDB" id="165483at2"/>
<dbReference type="PANTHER" id="PTHR34796">
    <property type="entry name" value="EXPRESSED PROTEIN"/>
    <property type="match status" value="1"/>
</dbReference>
<accession>A0A1H8BV40</accession>
<dbReference type="Gene3D" id="1.10.3450.10">
    <property type="entry name" value="TTHA0068-like"/>
    <property type="match status" value="1"/>
</dbReference>
<dbReference type="PANTHER" id="PTHR34796:SF1">
    <property type="entry name" value="EXPRESSED PROTEIN"/>
    <property type="match status" value="1"/>
</dbReference>
<dbReference type="SUPFAM" id="SSF140663">
    <property type="entry name" value="TTHA0068-like"/>
    <property type="match status" value="1"/>
</dbReference>
<evidence type="ECO:0008006" key="3">
    <source>
        <dbReference type="Google" id="ProtNLM"/>
    </source>
</evidence>
<evidence type="ECO:0000313" key="2">
    <source>
        <dbReference type="Proteomes" id="UP000198553"/>
    </source>
</evidence>
<dbReference type="InterPro" id="IPR005500">
    <property type="entry name" value="DUF309"/>
</dbReference>
<sequence>MVPKAFIQYLVHFHGDRDYFECHEILEEYWKEKDPGNKESIWVAFIQLAVSQYHYRRGNYSGALRTHDKAAMIFSNEGGKCQELGINYQALLELLVERRTSILARTPYKSMNLPLSDKSIINQCRKFCLQQGLIWGRESNILDQSLINRHSTRDRSDVILERKLALEKRKKRKGSDF</sequence>
<reference evidence="2" key="1">
    <citation type="submission" date="2016-10" db="EMBL/GenBank/DDBJ databases">
        <authorList>
            <person name="Varghese N."/>
            <person name="Submissions S."/>
        </authorList>
    </citation>
    <scope>NUCLEOTIDE SEQUENCE [LARGE SCALE GENOMIC DNA]</scope>
    <source>
        <strain evidence="2">B48,IBRC-M 10115,DSM 25386,CECT 8001</strain>
    </source>
</reference>
<name>A0A1H8BV40_9BACI</name>
<organism evidence="1 2">
    <name type="scientific">Mesobacillus persicus</name>
    <dbReference type="NCBI Taxonomy" id="930146"/>
    <lineage>
        <taxon>Bacteria</taxon>
        <taxon>Bacillati</taxon>
        <taxon>Bacillota</taxon>
        <taxon>Bacilli</taxon>
        <taxon>Bacillales</taxon>
        <taxon>Bacillaceae</taxon>
        <taxon>Mesobacillus</taxon>
    </lineage>
</organism>
<proteinExistence type="predicted"/>
<dbReference type="Proteomes" id="UP000198553">
    <property type="component" value="Unassembled WGS sequence"/>
</dbReference>
<dbReference type="STRING" id="930146.SAMN05192533_106175"/>
<dbReference type="Pfam" id="PF03745">
    <property type="entry name" value="DUF309"/>
    <property type="match status" value="1"/>
</dbReference>
<dbReference type="InterPro" id="IPR023203">
    <property type="entry name" value="TTHA0068_sf"/>
</dbReference>
<keyword evidence="2" id="KW-1185">Reference proteome</keyword>
<dbReference type="AlphaFoldDB" id="A0A1H8BV40"/>
<evidence type="ECO:0000313" key="1">
    <source>
        <dbReference type="EMBL" id="SEM86771.1"/>
    </source>
</evidence>
<gene>
    <name evidence="1" type="ORF">SAMN05192533_106175</name>
</gene>
<dbReference type="EMBL" id="FOBW01000006">
    <property type="protein sequence ID" value="SEM86771.1"/>
    <property type="molecule type" value="Genomic_DNA"/>
</dbReference>
<protein>
    <recommendedName>
        <fullName evidence="3">DUF309 domain-containing protein</fullName>
    </recommendedName>
</protein>